<feature type="compositionally biased region" description="Basic and acidic residues" evidence="4">
    <location>
        <begin position="71"/>
        <end position="97"/>
    </location>
</feature>
<dbReference type="Pfam" id="PF02902">
    <property type="entry name" value="Peptidase_C48"/>
    <property type="match status" value="1"/>
</dbReference>
<feature type="compositionally biased region" description="Basic and acidic residues" evidence="4">
    <location>
        <begin position="308"/>
        <end position="318"/>
    </location>
</feature>
<evidence type="ECO:0000313" key="6">
    <source>
        <dbReference type="EMBL" id="PHT34879.1"/>
    </source>
</evidence>
<comment type="caution">
    <text evidence="6">The sequence shown here is derived from an EMBL/GenBank/DDBJ whole genome shotgun (WGS) entry which is preliminary data.</text>
</comment>
<feature type="compositionally biased region" description="Basic and acidic residues" evidence="4">
    <location>
        <begin position="15"/>
        <end position="38"/>
    </location>
</feature>
<evidence type="ECO:0000256" key="1">
    <source>
        <dbReference type="ARBA" id="ARBA00005234"/>
    </source>
</evidence>
<dbReference type="EMBL" id="MLFT02000011">
    <property type="protein sequence ID" value="PHT34879.1"/>
    <property type="molecule type" value="Genomic_DNA"/>
</dbReference>
<dbReference type="Proteomes" id="UP000224567">
    <property type="component" value="Unassembled WGS sequence"/>
</dbReference>
<evidence type="ECO:0000256" key="2">
    <source>
        <dbReference type="ARBA" id="ARBA00022670"/>
    </source>
</evidence>
<dbReference type="InterPro" id="IPR003653">
    <property type="entry name" value="Peptidase_C48_C"/>
</dbReference>
<dbReference type="Gene3D" id="3.40.395.10">
    <property type="entry name" value="Adenoviral Proteinase, Chain A"/>
    <property type="match status" value="1"/>
</dbReference>
<keyword evidence="7" id="KW-1185">Reference proteome</keyword>
<feature type="compositionally biased region" description="Polar residues" evidence="4">
    <location>
        <begin position="1"/>
        <end position="14"/>
    </location>
</feature>
<keyword evidence="3" id="KW-0378">Hydrolase</keyword>
<dbReference type="PANTHER" id="PTHR31470">
    <property type="entry name" value="CYSTEINE PROTEINASES SUPERFAMILY PROTEIN-RELATED-RELATED"/>
    <property type="match status" value="1"/>
</dbReference>
<reference evidence="6 7" key="1">
    <citation type="journal article" date="2017" name="Genome Biol.">
        <title>New reference genome sequences of hot pepper reveal the massive evolution of plant disease-resistance genes by retroduplication.</title>
        <authorList>
            <person name="Kim S."/>
            <person name="Park J."/>
            <person name="Yeom S.I."/>
            <person name="Kim Y.M."/>
            <person name="Seo E."/>
            <person name="Kim K.T."/>
            <person name="Kim M.S."/>
            <person name="Lee J.M."/>
            <person name="Cheong K."/>
            <person name="Shin H.S."/>
            <person name="Kim S.B."/>
            <person name="Han K."/>
            <person name="Lee J."/>
            <person name="Park M."/>
            <person name="Lee H.A."/>
            <person name="Lee H.Y."/>
            <person name="Lee Y."/>
            <person name="Oh S."/>
            <person name="Lee J.H."/>
            <person name="Choi E."/>
            <person name="Choi E."/>
            <person name="Lee S.E."/>
            <person name="Jeon J."/>
            <person name="Kim H."/>
            <person name="Choi G."/>
            <person name="Song H."/>
            <person name="Lee J."/>
            <person name="Lee S.C."/>
            <person name="Kwon J.K."/>
            <person name="Lee H.Y."/>
            <person name="Koo N."/>
            <person name="Hong Y."/>
            <person name="Kim R.W."/>
            <person name="Kang W.H."/>
            <person name="Huh J.H."/>
            <person name="Kang B.C."/>
            <person name="Yang T.J."/>
            <person name="Lee Y.H."/>
            <person name="Bennetzen J.L."/>
            <person name="Choi D."/>
        </authorList>
    </citation>
    <scope>NUCLEOTIDE SEQUENCE [LARGE SCALE GENOMIC DNA]</scope>
    <source>
        <strain evidence="7">cv. PBC81</strain>
    </source>
</reference>
<evidence type="ECO:0000256" key="4">
    <source>
        <dbReference type="SAM" id="MobiDB-lite"/>
    </source>
</evidence>
<dbReference type="GO" id="GO:0008234">
    <property type="term" value="F:cysteine-type peptidase activity"/>
    <property type="evidence" value="ECO:0007669"/>
    <property type="project" value="InterPro"/>
</dbReference>
<dbReference type="OrthoDB" id="1939479at2759"/>
<evidence type="ECO:0000313" key="7">
    <source>
        <dbReference type="Proteomes" id="UP000224567"/>
    </source>
</evidence>
<gene>
    <name evidence="6" type="ORF">CQW23_26679</name>
</gene>
<feature type="region of interest" description="Disordered" evidence="4">
    <location>
        <begin position="1"/>
        <end position="115"/>
    </location>
</feature>
<dbReference type="GO" id="GO:0006508">
    <property type="term" value="P:proteolysis"/>
    <property type="evidence" value="ECO:0007669"/>
    <property type="project" value="UniProtKB-KW"/>
</dbReference>
<organism evidence="6 7">
    <name type="scientific">Capsicum baccatum</name>
    <name type="common">Peruvian pepper</name>
    <dbReference type="NCBI Taxonomy" id="33114"/>
    <lineage>
        <taxon>Eukaryota</taxon>
        <taxon>Viridiplantae</taxon>
        <taxon>Streptophyta</taxon>
        <taxon>Embryophyta</taxon>
        <taxon>Tracheophyta</taxon>
        <taxon>Spermatophyta</taxon>
        <taxon>Magnoliopsida</taxon>
        <taxon>eudicotyledons</taxon>
        <taxon>Gunneridae</taxon>
        <taxon>Pentapetalae</taxon>
        <taxon>asterids</taxon>
        <taxon>lamiids</taxon>
        <taxon>Solanales</taxon>
        <taxon>Solanaceae</taxon>
        <taxon>Solanoideae</taxon>
        <taxon>Capsiceae</taxon>
        <taxon>Capsicum</taxon>
    </lineage>
</organism>
<protein>
    <recommendedName>
        <fullName evidence="5">Ubiquitin-like protease family profile domain-containing protein</fullName>
    </recommendedName>
</protein>
<name>A0A2G2VPH5_CAPBA</name>
<keyword evidence="2" id="KW-0645">Protease</keyword>
<evidence type="ECO:0000256" key="3">
    <source>
        <dbReference type="ARBA" id="ARBA00022801"/>
    </source>
</evidence>
<dbReference type="PANTHER" id="PTHR31470:SF46">
    <property type="entry name" value="ULP1 PROTEASE FAMILY, C-TERMINAL CATALYTIC DOMAIN CONTAINING PROTEIN"/>
    <property type="match status" value="1"/>
</dbReference>
<evidence type="ECO:0000259" key="5">
    <source>
        <dbReference type="Pfam" id="PF02902"/>
    </source>
</evidence>
<dbReference type="InterPro" id="IPR038765">
    <property type="entry name" value="Papain-like_cys_pep_sf"/>
</dbReference>
<reference evidence="7" key="2">
    <citation type="journal article" date="2017" name="J. Anim. Genet.">
        <title>Multiple reference genome sequences of hot pepper reveal the massive evolution of plant disease resistance genes by retroduplication.</title>
        <authorList>
            <person name="Kim S."/>
            <person name="Park J."/>
            <person name="Yeom S.-I."/>
            <person name="Kim Y.-M."/>
            <person name="Seo E."/>
            <person name="Kim K.-T."/>
            <person name="Kim M.-S."/>
            <person name="Lee J.M."/>
            <person name="Cheong K."/>
            <person name="Shin H.-S."/>
            <person name="Kim S.-B."/>
            <person name="Han K."/>
            <person name="Lee J."/>
            <person name="Park M."/>
            <person name="Lee H.-A."/>
            <person name="Lee H.-Y."/>
            <person name="Lee Y."/>
            <person name="Oh S."/>
            <person name="Lee J.H."/>
            <person name="Choi E."/>
            <person name="Choi E."/>
            <person name="Lee S.E."/>
            <person name="Jeon J."/>
            <person name="Kim H."/>
            <person name="Choi G."/>
            <person name="Song H."/>
            <person name="Lee J."/>
            <person name="Lee S.-C."/>
            <person name="Kwon J.-K."/>
            <person name="Lee H.-Y."/>
            <person name="Koo N."/>
            <person name="Hong Y."/>
            <person name="Kim R.W."/>
            <person name="Kang W.-H."/>
            <person name="Huh J.H."/>
            <person name="Kang B.-C."/>
            <person name="Yang T.-J."/>
            <person name="Lee Y.-H."/>
            <person name="Bennetzen J.L."/>
            <person name="Choi D."/>
        </authorList>
    </citation>
    <scope>NUCLEOTIDE SEQUENCE [LARGE SCALE GENOMIC DNA]</scope>
    <source>
        <strain evidence="7">cv. PBC81</strain>
    </source>
</reference>
<feature type="region of interest" description="Disordered" evidence="4">
    <location>
        <begin position="294"/>
        <end position="318"/>
    </location>
</feature>
<dbReference type="SUPFAM" id="SSF54001">
    <property type="entry name" value="Cysteine proteinases"/>
    <property type="match status" value="1"/>
</dbReference>
<comment type="similarity">
    <text evidence="1">Belongs to the peptidase C48 family.</text>
</comment>
<proteinExistence type="inferred from homology"/>
<feature type="domain" description="Ubiquitin-like protease family profile" evidence="5">
    <location>
        <begin position="233"/>
        <end position="290"/>
    </location>
</feature>
<accession>A0A2G2VPH5</accession>
<dbReference type="AlphaFoldDB" id="A0A2G2VPH5"/>
<sequence>MTNSLISEVLNSLQSKKENMEKEDITKQSPKEGEHSDDAADIAGHSNSISPHIDPEKSVGMELSNVNQEASHVKEGPSSETENIEKHSRQESDHSDDVVDVAGPTNADRPQKDSNKLVEMEGARVNQASSPVKYGEHDGIFEKHLDAIFYYLRKKYKHKNFPTNRYIIVDCFFKVYIDKAYMNYYHANVGKELPTQEAFVRTDEVAQIEMSLINTIKGLSTPVGQPWHMFNDVFVPINCDGAFHWVLAVTALKKRCVRVYDSMYSSQNRSQTSEIQKLAIILLTYLQYKNEYFSENDDPSRPRSSFTPKEKDRVLHIE</sequence>